<keyword evidence="1" id="KW-1133">Transmembrane helix</keyword>
<dbReference type="RefSeq" id="WP_126628843.1">
    <property type="nucleotide sequence ID" value="NZ_BIFT01000001.1"/>
</dbReference>
<dbReference type="Proteomes" id="UP000287171">
    <property type="component" value="Unassembled WGS sequence"/>
</dbReference>
<organism evidence="2 3">
    <name type="scientific">Dictyobacter alpinus</name>
    <dbReference type="NCBI Taxonomy" id="2014873"/>
    <lineage>
        <taxon>Bacteria</taxon>
        <taxon>Bacillati</taxon>
        <taxon>Chloroflexota</taxon>
        <taxon>Ktedonobacteria</taxon>
        <taxon>Ktedonobacterales</taxon>
        <taxon>Dictyobacteraceae</taxon>
        <taxon>Dictyobacter</taxon>
    </lineage>
</organism>
<gene>
    <name evidence="2" type="ORF">KDA_41360</name>
</gene>
<accession>A0A402BBH2</accession>
<proteinExistence type="predicted"/>
<keyword evidence="3" id="KW-1185">Reference proteome</keyword>
<sequence>MNLESLLLAGIGGFTLMVAIYELITANVPGSPASRGISGYGWTSNRLLVRLSSAAGLIVILGLTVLLRPFAPIDLIIAAISVLCGIFIIVMDMRHRTNPKA</sequence>
<feature type="transmembrane region" description="Helical" evidence="1">
    <location>
        <begin position="6"/>
        <end position="26"/>
    </location>
</feature>
<evidence type="ECO:0000313" key="2">
    <source>
        <dbReference type="EMBL" id="GCE28652.1"/>
    </source>
</evidence>
<name>A0A402BBH2_9CHLR</name>
<evidence type="ECO:0000313" key="3">
    <source>
        <dbReference type="Proteomes" id="UP000287171"/>
    </source>
</evidence>
<dbReference type="AlphaFoldDB" id="A0A402BBH2"/>
<keyword evidence="1" id="KW-0812">Transmembrane</keyword>
<reference evidence="3" key="1">
    <citation type="submission" date="2018-12" db="EMBL/GenBank/DDBJ databases">
        <title>Tengunoibacter tsumagoiensis gen. nov., sp. nov., Dictyobacter kobayashii sp. nov., D. alpinus sp. nov., and D. joshuensis sp. nov. and description of Dictyobacteraceae fam. nov. within the order Ktedonobacterales isolated from Tengu-no-mugimeshi.</title>
        <authorList>
            <person name="Wang C.M."/>
            <person name="Zheng Y."/>
            <person name="Sakai Y."/>
            <person name="Toyoda A."/>
            <person name="Minakuchi Y."/>
            <person name="Abe K."/>
            <person name="Yokota A."/>
            <person name="Yabe S."/>
        </authorList>
    </citation>
    <scope>NUCLEOTIDE SEQUENCE [LARGE SCALE GENOMIC DNA]</scope>
    <source>
        <strain evidence="3">Uno16</strain>
    </source>
</reference>
<comment type="caution">
    <text evidence="2">The sequence shown here is derived from an EMBL/GenBank/DDBJ whole genome shotgun (WGS) entry which is preliminary data.</text>
</comment>
<evidence type="ECO:0008006" key="4">
    <source>
        <dbReference type="Google" id="ProtNLM"/>
    </source>
</evidence>
<protein>
    <recommendedName>
        <fullName evidence="4">DUF3784 domain-containing protein</fullName>
    </recommendedName>
</protein>
<evidence type="ECO:0000256" key="1">
    <source>
        <dbReference type="SAM" id="Phobius"/>
    </source>
</evidence>
<dbReference type="EMBL" id="BIFT01000001">
    <property type="protein sequence ID" value="GCE28652.1"/>
    <property type="molecule type" value="Genomic_DNA"/>
</dbReference>
<feature type="transmembrane region" description="Helical" evidence="1">
    <location>
        <begin position="73"/>
        <end position="91"/>
    </location>
</feature>
<feature type="transmembrane region" description="Helical" evidence="1">
    <location>
        <begin position="47"/>
        <end position="67"/>
    </location>
</feature>
<keyword evidence="1" id="KW-0472">Membrane</keyword>